<feature type="transmembrane region" description="Helical" evidence="7">
    <location>
        <begin position="276"/>
        <end position="297"/>
    </location>
</feature>
<reference evidence="9 10" key="1">
    <citation type="submission" date="2019-07" db="EMBL/GenBank/DDBJ databases">
        <title>Whole genome shotgun sequence of Microbacterium aerolatum NBRC 103071.</title>
        <authorList>
            <person name="Hosoyama A."/>
            <person name="Uohara A."/>
            <person name="Ohji S."/>
            <person name="Ichikawa N."/>
        </authorList>
    </citation>
    <scope>NUCLEOTIDE SEQUENCE [LARGE SCALE GENOMIC DNA]</scope>
    <source>
        <strain evidence="9 10">NBRC 103071</strain>
    </source>
</reference>
<feature type="transmembrane region" description="Helical" evidence="7">
    <location>
        <begin position="187"/>
        <end position="208"/>
    </location>
</feature>
<feature type="domain" description="EamA" evidence="8">
    <location>
        <begin position="13"/>
        <end position="145"/>
    </location>
</feature>
<feature type="domain" description="EamA" evidence="8">
    <location>
        <begin position="160"/>
        <end position="292"/>
    </location>
</feature>
<dbReference type="GO" id="GO:0016020">
    <property type="term" value="C:membrane"/>
    <property type="evidence" value="ECO:0007669"/>
    <property type="project" value="UniProtKB-SubCell"/>
</dbReference>
<dbReference type="InterPro" id="IPR050638">
    <property type="entry name" value="AA-Vitamin_Transporters"/>
</dbReference>
<dbReference type="InterPro" id="IPR000620">
    <property type="entry name" value="EamA_dom"/>
</dbReference>
<evidence type="ECO:0000313" key="9">
    <source>
        <dbReference type="EMBL" id="GEK87294.1"/>
    </source>
</evidence>
<dbReference type="PANTHER" id="PTHR32322:SF2">
    <property type="entry name" value="EAMA DOMAIN-CONTAINING PROTEIN"/>
    <property type="match status" value="1"/>
</dbReference>
<gene>
    <name evidence="9" type="ORF">MAE01_24700</name>
</gene>
<feature type="transmembrane region" description="Helical" evidence="7">
    <location>
        <begin position="250"/>
        <end position="270"/>
    </location>
</feature>
<organism evidence="9 10">
    <name type="scientific">Microbacterium aerolatum</name>
    <dbReference type="NCBI Taxonomy" id="153731"/>
    <lineage>
        <taxon>Bacteria</taxon>
        <taxon>Bacillati</taxon>
        <taxon>Actinomycetota</taxon>
        <taxon>Actinomycetes</taxon>
        <taxon>Micrococcales</taxon>
        <taxon>Microbacteriaceae</taxon>
        <taxon>Microbacterium</taxon>
    </lineage>
</organism>
<feature type="transmembrane region" description="Helical" evidence="7">
    <location>
        <begin position="129"/>
        <end position="146"/>
    </location>
</feature>
<dbReference type="SUPFAM" id="SSF103481">
    <property type="entry name" value="Multidrug resistance efflux transporter EmrE"/>
    <property type="match status" value="2"/>
</dbReference>
<evidence type="ECO:0000256" key="3">
    <source>
        <dbReference type="ARBA" id="ARBA00022692"/>
    </source>
</evidence>
<feature type="transmembrane region" description="Helical" evidence="7">
    <location>
        <begin position="100"/>
        <end position="122"/>
    </location>
</feature>
<protein>
    <submittedName>
        <fullName evidence="9">Transporter</fullName>
    </submittedName>
</protein>
<evidence type="ECO:0000256" key="4">
    <source>
        <dbReference type="ARBA" id="ARBA00022989"/>
    </source>
</evidence>
<comment type="similarity">
    <text evidence="2">Belongs to the EamA transporter family.</text>
</comment>
<feature type="transmembrane region" description="Helical" evidence="7">
    <location>
        <begin position="152"/>
        <end position="175"/>
    </location>
</feature>
<evidence type="ECO:0000256" key="1">
    <source>
        <dbReference type="ARBA" id="ARBA00004141"/>
    </source>
</evidence>
<accession>A0A511AGL4</accession>
<evidence type="ECO:0000256" key="2">
    <source>
        <dbReference type="ARBA" id="ARBA00007362"/>
    </source>
</evidence>
<feature type="transmembrane region" description="Helical" evidence="7">
    <location>
        <begin position="220"/>
        <end position="243"/>
    </location>
</feature>
<comment type="caution">
    <text evidence="9">The sequence shown here is derived from an EMBL/GenBank/DDBJ whole genome shotgun (WGS) entry which is preliminary data.</text>
</comment>
<feature type="transmembrane region" description="Helical" evidence="7">
    <location>
        <begin position="44"/>
        <end position="61"/>
    </location>
</feature>
<keyword evidence="3 7" id="KW-0812">Transmembrane</keyword>
<evidence type="ECO:0000256" key="6">
    <source>
        <dbReference type="SAM" id="MobiDB-lite"/>
    </source>
</evidence>
<evidence type="ECO:0000256" key="7">
    <source>
        <dbReference type="SAM" id="Phobius"/>
    </source>
</evidence>
<keyword evidence="5 7" id="KW-0472">Membrane</keyword>
<dbReference type="Pfam" id="PF00892">
    <property type="entry name" value="EamA"/>
    <property type="match status" value="2"/>
</dbReference>
<dbReference type="AlphaFoldDB" id="A0A511AGL4"/>
<comment type="subcellular location">
    <subcellularLocation>
        <location evidence="1">Membrane</location>
        <topology evidence="1">Multi-pass membrane protein</topology>
    </subcellularLocation>
</comment>
<dbReference type="InterPro" id="IPR037185">
    <property type="entry name" value="EmrE-like"/>
</dbReference>
<evidence type="ECO:0000259" key="8">
    <source>
        <dbReference type="Pfam" id="PF00892"/>
    </source>
</evidence>
<keyword evidence="4 7" id="KW-1133">Transmembrane helix</keyword>
<dbReference type="EMBL" id="BJUW01000012">
    <property type="protein sequence ID" value="GEK87294.1"/>
    <property type="molecule type" value="Genomic_DNA"/>
</dbReference>
<sequence length="325" mass="33394">MDERRSNLSRAIGPAAVLGAALLWGTVGPAQVLAASEVDPGSLGVARLLVGGAALALFCPRPAAWWRVLRSDVIGWVLLAALATGVYQVTFMHAVDQLGAGLGTVIALGVAPVATGICARWWTRDRMTLGWVISTATAVVGCAVLLDPWDAAGAVGAEATGVGIALVSGVCYGVYTVAAKRFLSTGVPALPATSFTLILAGILLSPIIVLHPAHLMDADALMLIGWTGLAGTAQAHALFVYGLRLTTAPLAGTLSLAEPLLAAVLGFVVLQERITVSALIGCSLMIAGLVAVTAVDARRGRRRPRQRTPGERTISSGPGPPRRPV</sequence>
<dbReference type="Proteomes" id="UP000321225">
    <property type="component" value="Unassembled WGS sequence"/>
</dbReference>
<feature type="region of interest" description="Disordered" evidence="6">
    <location>
        <begin position="300"/>
        <end position="325"/>
    </location>
</feature>
<evidence type="ECO:0000256" key="5">
    <source>
        <dbReference type="ARBA" id="ARBA00023136"/>
    </source>
</evidence>
<proteinExistence type="inferred from homology"/>
<keyword evidence="10" id="KW-1185">Reference proteome</keyword>
<feature type="transmembrane region" description="Helical" evidence="7">
    <location>
        <begin position="73"/>
        <end position="94"/>
    </location>
</feature>
<name>A0A511AGL4_9MICO</name>
<dbReference type="PANTHER" id="PTHR32322">
    <property type="entry name" value="INNER MEMBRANE TRANSPORTER"/>
    <property type="match status" value="1"/>
</dbReference>
<dbReference type="RefSeq" id="WP_186806236.1">
    <property type="nucleotide sequence ID" value="NZ_BJUW01000012.1"/>
</dbReference>
<evidence type="ECO:0000313" key="10">
    <source>
        <dbReference type="Proteomes" id="UP000321225"/>
    </source>
</evidence>